<evidence type="ECO:0000256" key="4">
    <source>
        <dbReference type="ARBA" id="ARBA00023136"/>
    </source>
</evidence>
<dbReference type="PANTHER" id="PTHR11706">
    <property type="entry name" value="SOLUTE CARRIER PROTEIN FAMILY 11 MEMBER"/>
    <property type="match status" value="1"/>
</dbReference>
<feature type="compositionally biased region" description="Polar residues" evidence="5">
    <location>
        <begin position="310"/>
        <end position="321"/>
    </location>
</feature>
<feature type="transmembrane region" description="Helical" evidence="6">
    <location>
        <begin position="346"/>
        <end position="367"/>
    </location>
</feature>
<dbReference type="Pfam" id="PF01566">
    <property type="entry name" value="Nramp"/>
    <property type="match status" value="1"/>
</dbReference>
<gene>
    <name evidence="7" type="ORF">GTA08_BOTSDO01778</name>
</gene>
<feature type="compositionally biased region" description="Polar residues" evidence="5">
    <location>
        <begin position="29"/>
        <end position="38"/>
    </location>
</feature>
<evidence type="ECO:0000256" key="5">
    <source>
        <dbReference type="SAM" id="MobiDB-lite"/>
    </source>
</evidence>
<keyword evidence="2 6" id="KW-0812">Transmembrane</keyword>
<feature type="transmembrane region" description="Helical" evidence="6">
    <location>
        <begin position="223"/>
        <end position="248"/>
    </location>
</feature>
<dbReference type="GO" id="GO:0005384">
    <property type="term" value="F:manganese ion transmembrane transporter activity"/>
    <property type="evidence" value="ECO:0007669"/>
    <property type="project" value="TreeGrafter"/>
</dbReference>
<evidence type="ECO:0000256" key="6">
    <source>
        <dbReference type="SAM" id="Phobius"/>
    </source>
</evidence>
<accession>A0A8H4J3Z7</accession>
<dbReference type="PANTHER" id="PTHR11706:SF101">
    <property type="entry name" value="MANGANESE TRANSPORTER SMF1"/>
    <property type="match status" value="1"/>
</dbReference>
<feature type="transmembrane region" description="Helical" evidence="6">
    <location>
        <begin position="137"/>
        <end position="158"/>
    </location>
</feature>
<reference evidence="7" key="1">
    <citation type="submission" date="2020-04" db="EMBL/GenBank/DDBJ databases">
        <title>Genome Assembly and Annotation of Botryosphaeria dothidea sdau 11-99, a Latent Pathogen of Apple Fruit Ring Rot in China.</title>
        <authorList>
            <person name="Yu C."/>
            <person name="Diao Y."/>
            <person name="Lu Q."/>
            <person name="Zhao J."/>
            <person name="Cui S."/>
            <person name="Peng C."/>
            <person name="He B."/>
            <person name="Liu H."/>
        </authorList>
    </citation>
    <scope>NUCLEOTIDE SEQUENCE [LARGE SCALE GENOMIC DNA]</scope>
    <source>
        <strain evidence="7">Sdau11-99</strain>
    </source>
</reference>
<name>A0A8H4J3Z7_9PEZI</name>
<dbReference type="PRINTS" id="PR00447">
    <property type="entry name" value="NATRESASSCMP"/>
</dbReference>
<dbReference type="GO" id="GO:0015086">
    <property type="term" value="F:cadmium ion transmembrane transporter activity"/>
    <property type="evidence" value="ECO:0007669"/>
    <property type="project" value="TreeGrafter"/>
</dbReference>
<feature type="transmembrane region" description="Helical" evidence="6">
    <location>
        <begin position="105"/>
        <end position="125"/>
    </location>
</feature>
<evidence type="ECO:0000256" key="2">
    <source>
        <dbReference type="ARBA" id="ARBA00022692"/>
    </source>
</evidence>
<keyword evidence="4 6" id="KW-0472">Membrane</keyword>
<evidence type="ECO:0000256" key="3">
    <source>
        <dbReference type="ARBA" id="ARBA00022989"/>
    </source>
</evidence>
<feature type="region of interest" description="Disordered" evidence="5">
    <location>
        <begin position="1"/>
        <end position="71"/>
    </location>
</feature>
<feature type="transmembrane region" description="Helical" evidence="6">
    <location>
        <begin position="433"/>
        <end position="451"/>
    </location>
</feature>
<dbReference type="NCBIfam" id="TIGR01197">
    <property type="entry name" value="nramp"/>
    <property type="match status" value="1"/>
</dbReference>
<dbReference type="InterPro" id="IPR001046">
    <property type="entry name" value="NRAMP_fam"/>
</dbReference>
<dbReference type="EMBL" id="WWBZ02000016">
    <property type="protein sequence ID" value="KAF4310383.1"/>
    <property type="molecule type" value="Genomic_DNA"/>
</dbReference>
<dbReference type="GO" id="GO:0030026">
    <property type="term" value="P:intracellular manganese ion homeostasis"/>
    <property type="evidence" value="ECO:0007669"/>
    <property type="project" value="TreeGrafter"/>
</dbReference>
<protein>
    <submittedName>
        <fullName evidence="7">Natural resistance-associated macrophage protein</fullName>
    </submittedName>
</protein>
<keyword evidence="8" id="KW-1185">Reference proteome</keyword>
<dbReference type="AlphaFoldDB" id="A0A8H4J3Z7"/>
<feature type="transmembrane region" description="Helical" evidence="6">
    <location>
        <begin position="387"/>
        <end position="412"/>
    </location>
</feature>
<dbReference type="GO" id="GO:0034755">
    <property type="term" value="P:iron ion transmembrane transport"/>
    <property type="evidence" value="ECO:0007669"/>
    <property type="project" value="TreeGrafter"/>
</dbReference>
<proteinExistence type="predicted"/>
<dbReference type="GO" id="GO:0005886">
    <property type="term" value="C:plasma membrane"/>
    <property type="evidence" value="ECO:0007669"/>
    <property type="project" value="TreeGrafter"/>
</dbReference>
<keyword evidence="3 6" id="KW-1133">Transmembrane helix</keyword>
<dbReference type="Proteomes" id="UP000572817">
    <property type="component" value="Unassembled WGS sequence"/>
</dbReference>
<evidence type="ECO:0000313" key="7">
    <source>
        <dbReference type="EMBL" id="KAF4310383.1"/>
    </source>
</evidence>
<comment type="subcellular location">
    <subcellularLocation>
        <location evidence="1">Membrane</location>
        <topology evidence="1">Multi-pass membrane protein</topology>
    </subcellularLocation>
</comment>
<dbReference type="OrthoDB" id="409173at2759"/>
<comment type="caution">
    <text evidence="7">The sequence shown here is derived from an EMBL/GenBank/DDBJ whole genome shotgun (WGS) entry which is preliminary data.</text>
</comment>
<dbReference type="NCBIfam" id="NF037982">
    <property type="entry name" value="Nramp_1"/>
    <property type="match status" value="1"/>
</dbReference>
<evidence type="ECO:0000313" key="8">
    <source>
        <dbReference type="Proteomes" id="UP000572817"/>
    </source>
</evidence>
<organism evidence="7 8">
    <name type="scientific">Botryosphaeria dothidea</name>
    <dbReference type="NCBI Taxonomy" id="55169"/>
    <lineage>
        <taxon>Eukaryota</taxon>
        <taxon>Fungi</taxon>
        <taxon>Dikarya</taxon>
        <taxon>Ascomycota</taxon>
        <taxon>Pezizomycotina</taxon>
        <taxon>Dothideomycetes</taxon>
        <taxon>Dothideomycetes incertae sedis</taxon>
        <taxon>Botryosphaeriales</taxon>
        <taxon>Botryosphaeriaceae</taxon>
        <taxon>Botryosphaeria</taxon>
    </lineage>
</organism>
<feature type="transmembrane region" description="Helical" evidence="6">
    <location>
        <begin position="457"/>
        <end position="480"/>
    </location>
</feature>
<feature type="region of interest" description="Disordered" evidence="5">
    <location>
        <begin position="305"/>
        <end position="324"/>
    </location>
</feature>
<feature type="transmembrane region" description="Helical" evidence="6">
    <location>
        <begin position="191"/>
        <end position="211"/>
    </location>
</feature>
<sequence length="553" mass="58221">MEPRQRTFSDFPAGWEKETSLQSDAEARSNGTVTTLSPNDGGRMQDPDTTSAQRLAVGNGRPSAEEPSKSHTRFDIAEAPAAFNKPRASLSGKEKLRETLEKTKAVLYQYAKFIGPGFMVAVAYIDPGNYATDVAAGASFRFALLFVILMSNIFAIFLQSLSVKLGTVAIVATDVAEVIGTAIALNVLGNVPLVAGCAVSIVDVLVILIFYQPQGGAKAVRLFEYFVMILVLGVFVCFCFQLSLITNSSFGEVIRGYLPSSAVVQSQGLYQSCGILGATVMPHSLYLGSGLVQPRLREFDDQINAANGKAPNNSSTESLGSTEDRPSIQAIKTCLKFSVTETAISLFTFALFVNSAILIVAGASLFSTPGAGDADLFGIHDLLSKQVAPAAGTIFALALLLSGLSAGIVCTIAGQMVSEGSLRWTVKPWIRRLVTRAISITPSIIIAGAVGKEGLSAALVASQVCLSVILPFVSAPLIYFTCRDKFMTVSAEDLPRDGFGRAEIGTVSGAASGQAEEVKMGNSKVTSGAAIVIWGIIVVMNVTLLVLIGMGKG</sequence>
<feature type="transmembrane region" description="Helical" evidence="6">
    <location>
        <begin position="529"/>
        <end position="550"/>
    </location>
</feature>
<evidence type="ECO:0000256" key="1">
    <source>
        <dbReference type="ARBA" id="ARBA00004141"/>
    </source>
</evidence>